<dbReference type="PATRIC" id="fig|1286635.3.peg.3873"/>
<dbReference type="Gene3D" id="2.40.50.580">
    <property type="match status" value="1"/>
</dbReference>
<organism evidence="4 5">
    <name type="scientific">Desulfotignum phosphitoxidans DSM 13687</name>
    <dbReference type="NCBI Taxonomy" id="1286635"/>
    <lineage>
        <taxon>Bacteria</taxon>
        <taxon>Pseudomonadati</taxon>
        <taxon>Thermodesulfobacteriota</taxon>
        <taxon>Desulfobacteria</taxon>
        <taxon>Desulfobacterales</taxon>
        <taxon>Desulfobacteraceae</taxon>
        <taxon>Desulfotignum</taxon>
    </lineage>
</organism>
<dbReference type="OrthoDB" id="9802365at2"/>
<reference evidence="4 5" key="1">
    <citation type="journal article" date="2013" name="Genome Announc.">
        <title>Draft Genome Sequence of Desulfotignum phosphitoxidans DSM 13687 Strain FiPS-3.</title>
        <authorList>
            <person name="Poehlein A."/>
            <person name="Daniel R."/>
            <person name="Simeonova D.D."/>
        </authorList>
    </citation>
    <scope>NUCLEOTIDE SEQUENCE [LARGE SCALE GENOMIC DNA]</scope>
    <source>
        <strain evidence="4 5">DSM 13687</strain>
    </source>
</reference>
<feature type="domain" description="SfsA N-terminal OB" evidence="3">
    <location>
        <begin position="17"/>
        <end position="83"/>
    </location>
</feature>
<dbReference type="HAMAP" id="MF_00095">
    <property type="entry name" value="SfsA"/>
    <property type="match status" value="1"/>
</dbReference>
<evidence type="ECO:0000313" key="4">
    <source>
        <dbReference type="EMBL" id="EMS78042.1"/>
    </source>
</evidence>
<dbReference type="AlphaFoldDB" id="S0G1I9"/>
<accession>S0G1I9</accession>
<dbReference type="GO" id="GO:0003677">
    <property type="term" value="F:DNA binding"/>
    <property type="evidence" value="ECO:0007669"/>
    <property type="project" value="InterPro"/>
</dbReference>
<gene>
    <name evidence="1 4" type="primary">sfsA</name>
    <name evidence="4" type="ORF">Dpo_10c00350</name>
</gene>
<comment type="similarity">
    <text evidence="1">Belongs to the SfsA family.</text>
</comment>
<name>S0G1I9_9BACT</name>
<dbReference type="Pfam" id="PF17746">
    <property type="entry name" value="SfsA_N"/>
    <property type="match status" value="1"/>
</dbReference>
<dbReference type="FunFam" id="2.40.50.580:FF:000001">
    <property type="entry name" value="Sugar fermentation stimulation protein A"/>
    <property type="match status" value="1"/>
</dbReference>
<sequence>MDPDAYMLPPLLPGRLIKRYKRFLADICLDSGETVTAHCPNSGSMKGCAVPGCPVWLSVSDNPRRKLKYTWELIKTPASMIGINTLVPNRLVKKAIENHMISELNGYSHVRSEVKTSEGTRLDLVLEGAGKDRCYVEIKNCTLVEDGTAMFPDAVTLRGQKHLDELMHLVKTGHRGVIFYLIQRMDAARFTPAAMIDQQYADKLREAADNGVEIVIRDVQIDLERIRINRPVPFVL</sequence>
<dbReference type="PANTHER" id="PTHR30545:SF2">
    <property type="entry name" value="SUGAR FERMENTATION STIMULATION PROTEIN A"/>
    <property type="match status" value="1"/>
</dbReference>
<dbReference type="InterPro" id="IPR040452">
    <property type="entry name" value="SfsA_C"/>
</dbReference>
<keyword evidence="5" id="KW-1185">Reference proteome</keyword>
<dbReference type="InterPro" id="IPR041465">
    <property type="entry name" value="SfsA_N"/>
</dbReference>
<dbReference type="PANTHER" id="PTHR30545">
    <property type="entry name" value="SUGAR FERMENTATION STIMULATION PROTEIN A"/>
    <property type="match status" value="1"/>
</dbReference>
<dbReference type="Gene3D" id="3.40.1350.60">
    <property type="match status" value="1"/>
</dbReference>
<evidence type="ECO:0000259" key="3">
    <source>
        <dbReference type="Pfam" id="PF17746"/>
    </source>
</evidence>
<evidence type="ECO:0000256" key="1">
    <source>
        <dbReference type="HAMAP-Rule" id="MF_00095"/>
    </source>
</evidence>
<evidence type="ECO:0000313" key="5">
    <source>
        <dbReference type="Proteomes" id="UP000014216"/>
    </source>
</evidence>
<dbReference type="EMBL" id="APJX01000010">
    <property type="protein sequence ID" value="EMS78042.1"/>
    <property type="molecule type" value="Genomic_DNA"/>
</dbReference>
<feature type="domain" description="Sugar fermentation stimulation protein C-terminal" evidence="2">
    <location>
        <begin position="87"/>
        <end position="224"/>
    </location>
</feature>
<dbReference type="Pfam" id="PF03749">
    <property type="entry name" value="SfsA"/>
    <property type="match status" value="1"/>
</dbReference>
<dbReference type="Proteomes" id="UP000014216">
    <property type="component" value="Unassembled WGS sequence"/>
</dbReference>
<dbReference type="InterPro" id="IPR005224">
    <property type="entry name" value="SfsA"/>
</dbReference>
<evidence type="ECO:0000259" key="2">
    <source>
        <dbReference type="Pfam" id="PF03749"/>
    </source>
</evidence>
<dbReference type="RefSeq" id="WP_006967827.1">
    <property type="nucleotide sequence ID" value="NZ_APJX01000010.1"/>
</dbReference>
<proteinExistence type="inferred from homology"/>
<protein>
    <recommendedName>
        <fullName evidence="1">Sugar fermentation stimulation protein homolog</fullName>
    </recommendedName>
</protein>
<dbReference type="NCBIfam" id="TIGR00230">
    <property type="entry name" value="sfsA"/>
    <property type="match status" value="1"/>
</dbReference>
<dbReference type="CDD" id="cd22359">
    <property type="entry name" value="SfsA-like_bacterial"/>
    <property type="match status" value="1"/>
</dbReference>
<comment type="caution">
    <text evidence="4">The sequence shown here is derived from an EMBL/GenBank/DDBJ whole genome shotgun (WGS) entry which is preliminary data.</text>
</comment>